<proteinExistence type="predicted"/>
<feature type="compositionally biased region" description="Basic and acidic residues" evidence="1">
    <location>
        <begin position="369"/>
        <end position="386"/>
    </location>
</feature>
<sequence>MDNDKTSGHLEHWTIDHPGIGPLDFIAGPRDLLAAIDPGWYLDDDGNTLHKNGSDGSDGEGQEGPSATIDAAELERLDNRTREMREQGAKEETNRKKDVKSLGKTVLSRLSDGLSRGFIVVCDGKVVHRAKEVTGGREQILKHVAAGYGSELNVLLGKDKRLCWLQIDKRADREILAVFVRQEKKDPWVAMSAPEGSVGAKRIAAMESSPLKAFLLPVVVGLGKTGWLIALLVLGPLLAAAIRWLRSLFPDFHITWPSITIPWPDITIPWPDIQWPKITIPWPDIHIPFPDISGWPVWNWLDWLDDHSLLKPLLMAIVVGTIAFRRYRRSAKAKKRWNKSTTEAVGKSDPSRKPQVDSPPDNGNATSRGPEETSDQHRQPFRPDEC</sequence>
<dbReference type="EMBL" id="JAFLEQ010000005">
    <property type="protein sequence ID" value="MBN9643650.1"/>
    <property type="molecule type" value="Genomic_DNA"/>
</dbReference>
<feature type="region of interest" description="Disordered" evidence="1">
    <location>
        <begin position="47"/>
        <end position="79"/>
    </location>
</feature>
<reference evidence="2" key="1">
    <citation type="submission" date="2021-03" db="EMBL/GenBank/DDBJ databases">
        <authorList>
            <person name="Sun Q."/>
        </authorList>
    </citation>
    <scope>NUCLEOTIDE SEQUENCE</scope>
    <source>
        <strain evidence="2">CCM 8862</strain>
    </source>
</reference>
<keyword evidence="3" id="KW-1185">Reference proteome</keyword>
<feature type="region of interest" description="Disordered" evidence="1">
    <location>
        <begin position="335"/>
        <end position="386"/>
    </location>
</feature>
<comment type="caution">
    <text evidence="2">The sequence shown here is derived from an EMBL/GenBank/DDBJ whole genome shotgun (WGS) entry which is preliminary data.</text>
</comment>
<gene>
    <name evidence="2" type="ORF">JZY06_03260</name>
</gene>
<dbReference type="AlphaFoldDB" id="A0A939DZE7"/>
<evidence type="ECO:0000256" key="1">
    <source>
        <dbReference type="SAM" id="MobiDB-lite"/>
    </source>
</evidence>
<name>A0A939DZE7_9CORY</name>
<dbReference type="Proteomes" id="UP000664332">
    <property type="component" value="Unassembled WGS sequence"/>
</dbReference>
<evidence type="ECO:0000313" key="3">
    <source>
        <dbReference type="Proteomes" id="UP000664332"/>
    </source>
</evidence>
<dbReference type="RefSeq" id="WP_207118392.1">
    <property type="nucleotide sequence ID" value="NZ_JAFLEQ010000005.1"/>
</dbReference>
<protein>
    <submittedName>
        <fullName evidence="2">Uncharacterized protein</fullName>
    </submittedName>
</protein>
<accession>A0A939DZE7</accession>
<evidence type="ECO:0000313" key="2">
    <source>
        <dbReference type="EMBL" id="MBN9643650.1"/>
    </source>
</evidence>
<organism evidence="2 3">
    <name type="scientific">Corynebacterium mendelii</name>
    <dbReference type="NCBI Taxonomy" id="2765362"/>
    <lineage>
        <taxon>Bacteria</taxon>
        <taxon>Bacillati</taxon>
        <taxon>Actinomycetota</taxon>
        <taxon>Actinomycetes</taxon>
        <taxon>Mycobacteriales</taxon>
        <taxon>Corynebacteriaceae</taxon>
        <taxon>Corynebacterium</taxon>
    </lineage>
</organism>